<reference evidence="1 2" key="1">
    <citation type="submission" date="2017-09" db="EMBL/GenBank/DDBJ databases">
        <title>Large-scale bioinformatics analysis of Bacillus genomes uncovers conserved roles of natural products in bacterial physiology.</title>
        <authorList>
            <consortium name="Agbiome Team Llc"/>
            <person name="Bleich R.M."/>
            <person name="Grubbs K.J."/>
            <person name="Santa Maria K.C."/>
            <person name="Allen S.E."/>
            <person name="Farag S."/>
            <person name="Shank E.A."/>
            <person name="Bowers A."/>
        </authorList>
    </citation>
    <scope>NUCLEOTIDE SEQUENCE [LARGE SCALE GENOMIC DNA]</scope>
    <source>
        <strain evidence="1 2">AFS010764</strain>
    </source>
</reference>
<evidence type="ECO:0000313" key="2">
    <source>
        <dbReference type="Proteomes" id="UP000220621"/>
    </source>
</evidence>
<sequence length="75" mass="8843">MNWKKGGLWIIIFFIVKGTISTLLIVTGAKYFDLSFMQLFVLILILLLISLISRKLLHKHKHKHKQNKKQKELNI</sequence>
<name>A0A2A8BKN0_9BACI</name>
<dbReference type="Proteomes" id="UP000220621">
    <property type="component" value="Unassembled WGS sequence"/>
</dbReference>
<accession>A0A2A8BKN0</accession>
<dbReference type="AlphaFoldDB" id="A0A2A8BKN0"/>
<organism evidence="1 2">
    <name type="scientific">Bacillus wiedmannii</name>
    <dbReference type="NCBI Taxonomy" id="1890302"/>
    <lineage>
        <taxon>Bacteria</taxon>
        <taxon>Bacillati</taxon>
        <taxon>Bacillota</taxon>
        <taxon>Bacilli</taxon>
        <taxon>Bacillales</taxon>
        <taxon>Bacillaceae</taxon>
        <taxon>Bacillus</taxon>
        <taxon>Bacillus cereus group</taxon>
    </lineage>
</organism>
<comment type="caution">
    <text evidence="1">The sequence shown here is derived from an EMBL/GenBank/DDBJ whole genome shotgun (WGS) entry which is preliminary data.</text>
</comment>
<evidence type="ECO:0008006" key="3">
    <source>
        <dbReference type="Google" id="ProtNLM"/>
    </source>
</evidence>
<proteinExistence type="predicted"/>
<gene>
    <name evidence="1" type="ORF">CN611_18895</name>
</gene>
<dbReference type="EMBL" id="NUDL01000065">
    <property type="protein sequence ID" value="PEM52577.1"/>
    <property type="molecule type" value="Genomic_DNA"/>
</dbReference>
<evidence type="ECO:0000313" key="1">
    <source>
        <dbReference type="EMBL" id="PEM52577.1"/>
    </source>
</evidence>
<protein>
    <recommendedName>
        <fullName evidence="3">Group-specific protein</fullName>
    </recommendedName>
</protein>
<dbReference type="RefSeq" id="WP_098102888.1">
    <property type="nucleotide sequence ID" value="NZ_NUDL01000065.1"/>
</dbReference>